<accession>A0ACB8B360</accession>
<sequence>MRLSATLLCASLLGGGLVSAHCSWADTTEHGYVVRVWGETNCNNQNASMYHEFHGGRFFGCECHDLPKALNDKVASFVFSGHSNIHEMSLYKNAGCHGERLGTSFEIQAFCVFLIWDPVQGVKGEDGWILMLTNIKSNSVQSMFVCTTPNVGHNMAAISSHRSAPCNNAL</sequence>
<protein>
    <submittedName>
        <fullName evidence="1">Uncharacterized protein</fullName>
    </submittedName>
</protein>
<keyword evidence="2" id="KW-1185">Reference proteome</keyword>
<evidence type="ECO:0000313" key="1">
    <source>
        <dbReference type="EMBL" id="KAH7919593.1"/>
    </source>
</evidence>
<organism evidence="1 2">
    <name type="scientific">Leucogyrophana mollusca</name>
    <dbReference type="NCBI Taxonomy" id="85980"/>
    <lineage>
        <taxon>Eukaryota</taxon>
        <taxon>Fungi</taxon>
        <taxon>Dikarya</taxon>
        <taxon>Basidiomycota</taxon>
        <taxon>Agaricomycotina</taxon>
        <taxon>Agaricomycetes</taxon>
        <taxon>Agaricomycetidae</taxon>
        <taxon>Boletales</taxon>
        <taxon>Boletales incertae sedis</taxon>
        <taxon>Leucogyrophana</taxon>
    </lineage>
</organism>
<comment type="caution">
    <text evidence="1">The sequence shown here is derived from an EMBL/GenBank/DDBJ whole genome shotgun (WGS) entry which is preliminary data.</text>
</comment>
<dbReference type="EMBL" id="MU266646">
    <property type="protein sequence ID" value="KAH7919593.1"/>
    <property type="molecule type" value="Genomic_DNA"/>
</dbReference>
<name>A0ACB8B360_9AGAM</name>
<proteinExistence type="predicted"/>
<evidence type="ECO:0000313" key="2">
    <source>
        <dbReference type="Proteomes" id="UP000790709"/>
    </source>
</evidence>
<reference evidence="1" key="1">
    <citation type="journal article" date="2021" name="New Phytol.">
        <title>Evolutionary innovations through gain and loss of genes in the ectomycorrhizal Boletales.</title>
        <authorList>
            <person name="Wu G."/>
            <person name="Miyauchi S."/>
            <person name="Morin E."/>
            <person name="Kuo A."/>
            <person name="Drula E."/>
            <person name="Varga T."/>
            <person name="Kohler A."/>
            <person name="Feng B."/>
            <person name="Cao Y."/>
            <person name="Lipzen A."/>
            <person name="Daum C."/>
            <person name="Hundley H."/>
            <person name="Pangilinan J."/>
            <person name="Johnson J."/>
            <person name="Barry K."/>
            <person name="LaButti K."/>
            <person name="Ng V."/>
            <person name="Ahrendt S."/>
            <person name="Min B."/>
            <person name="Choi I.G."/>
            <person name="Park H."/>
            <person name="Plett J.M."/>
            <person name="Magnuson J."/>
            <person name="Spatafora J.W."/>
            <person name="Nagy L.G."/>
            <person name="Henrissat B."/>
            <person name="Grigoriev I.V."/>
            <person name="Yang Z.L."/>
            <person name="Xu J."/>
            <person name="Martin F.M."/>
        </authorList>
    </citation>
    <scope>NUCLEOTIDE SEQUENCE</scope>
    <source>
        <strain evidence="1">KUC20120723A-06</strain>
    </source>
</reference>
<dbReference type="Proteomes" id="UP000790709">
    <property type="component" value="Unassembled WGS sequence"/>
</dbReference>
<gene>
    <name evidence="1" type="ORF">BV22DRAFT_852823</name>
</gene>